<dbReference type="EMBL" id="CAEZXL010000068">
    <property type="protein sequence ID" value="CAB4685451.1"/>
    <property type="molecule type" value="Genomic_DNA"/>
</dbReference>
<proteinExistence type="predicted"/>
<feature type="transmembrane region" description="Helical" evidence="1">
    <location>
        <begin position="112"/>
        <end position="129"/>
    </location>
</feature>
<keyword evidence="1" id="KW-0812">Transmembrane</keyword>
<name>A0A6J6NFQ3_9ZZZZ</name>
<gene>
    <name evidence="2" type="ORF">UFOPK2373_00505</name>
</gene>
<keyword evidence="1" id="KW-0472">Membrane</keyword>
<protein>
    <submittedName>
        <fullName evidence="2">Unannotated protein</fullName>
    </submittedName>
</protein>
<accession>A0A6J6NFQ3</accession>
<keyword evidence="1" id="KW-1133">Transmembrane helix</keyword>
<feature type="transmembrane region" description="Helical" evidence="1">
    <location>
        <begin position="21"/>
        <end position="40"/>
    </location>
</feature>
<dbReference type="AlphaFoldDB" id="A0A6J6NFQ3"/>
<evidence type="ECO:0000313" key="2">
    <source>
        <dbReference type="EMBL" id="CAB4685451.1"/>
    </source>
</evidence>
<sequence>MKNKDPEIMVAYVNGPFMLKLVIYCVATMAFGAATLPNATGLFAQAGLFVLLWVSFGGAAAAGITLISGLRLPGYQAALGAFASNKAEKARMRARYNEIKATKPCNLSGKQVLISAGAGLVVAAALAMTL</sequence>
<feature type="transmembrane region" description="Helical" evidence="1">
    <location>
        <begin position="46"/>
        <end position="67"/>
    </location>
</feature>
<organism evidence="2">
    <name type="scientific">freshwater metagenome</name>
    <dbReference type="NCBI Taxonomy" id="449393"/>
    <lineage>
        <taxon>unclassified sequences</taxon>
        <taxon>metagenomes</taxon>
        <taxon>ecological metagenomes</taxon>
    </lineage>
</organism>
<reference evidence="2" key="1">
    <citation type="submission" date="2020-05" db="EMBL/GenBank/DDBJ databases">
        <authorList>
            <person name="Chiriac C."/>
            <person name="Salcher M."/>
            <person name="Ghai R."/>
            <person name="Kavagutti S V."/>
        </authorList>
    </citation>
    <scope>NUCLEOTIDE SEQUENCE</scope>
</reference>
<evidence type="ECO:0000256" key="1">
    <source>
        <dbReference type="SAM" id="Phobius"/>
    </source>
</evidence>